<dbReference type="CDD" id="cd00067">
    <property type="entry name" value="GAL4"/>
    <property type="match status" value="1"/>
</dbReference>
<proteinExistence type="predicted"/>
<dbReference type="InterPro" id="IPR036864">
    <property type="entry name" value="Zn2-C6_fun-type_DNA-bd_sf"/>
</dbReference>
<gene>
    <name evidence="9" type="ORF">FJTKL_06818</name>
</gene>
<feature type="compositionally biased region" description="Low complexity" evidence="7">
    <location>
        <begin position="11"/>
        <end position="24"/>
    </location>
</feature>
<keyword evidence="4" id="KW-0238">DNA-binding</keyword>
<keyword evidence="2" id="KW-0479">Metal-binding</keyword>
<accession>A0ABR4EVG6</accession>
<keyword evidence="5" id="KW-0804">Transcription</keyword>
<dbReference type="PROSITE" id="PS50048">
    <property type="entry name" value="ZN2_CY6_FUNGAL_2"/>
    <property type="match status" value="1"/>
</dbReference>
<comment type="subcellular location">
    <subcellularLocation>
        <location evidence="1">Nucleus</location>
    </subcellularLocation>
</comment>
<sequence length="780" mass="86993">MDRQNTDDQRPSSSTPSNLPTTQTISVESGRRLRGSRLKSAIQRTGNRRTMNHSRLADRASSPEQSDHPRKRQKTTGSALSGDEDAPFNTVRQSKACANCRKVKVKCVTAEEGRASGRCTRCLRLDIVCLRQKKSWTAGDTMEDEASKLSKLADSYECGNTLQTQMTIVKLSRAVEDILEKLGMPHIDMYSQPTVVEAHQPAQETRQHSEEPGADKETRERNVSPDPMKSLIEVTRLNGLRSQLRSSKLRKKGGMRRMDSDLVSEKVISFEEAEEMLALFRRLQSRHLFSASISPQATLESIRSSSTVLFTSLMLVTSLHVPGKESIHEMCHSRFMGLVSSVMFDRFLTLDDIRGLCIAALWQPDLSWKLSGLSIRMATELNLHHAFYEAFNDDQNSHSMTAEARKECLEKARLWYLLYVLDHQSGIAHGRPPMKSALRPIKDYELLLGSADCTSSDTALLAQVTGLAILSRAFDHFGLEPKRIMAGSDDNVLNHLRFTEEVRAWKDKWLMVSQALDQDEGSASSRVHNGSSSRDVTLHFLFSNLVLNSLVLRGRPLDRLSELPVPLRPLALRAVDTGHAILQHFLDEPSYQYGIVGMPLYMHSMIAFAVAFLTKLAHRWQAIGITVDPTASTEPLIKNIIKLLRSCTAGKNHMVYSMADGFERMLRQMRKTQARRQQSLGGPDAQGSAVLGTSSAQAPRMNSASMPGEARAQASFDRSSVVSADSPDLFAGWGFQNDGLWATGMGYDLLDYSNQYTPPGTDLSQFQGYEVQGKGSYRQF</sequence>
<dbReference type="Proteomes" id="UP001600888">
    <property type="component" value="Unassembled WGS sequence"/>
</dbReference>
<evidence type="ECO:0000256" key="4">
    <source>
        <dbReference type="ARBA" id="ARBA00023125"/>
    </source>
</evidence>
<evidence type="ECO:0000313" key="10">
    <source>
        <dbReference type="Proteomes" id="UP001600888"/>
    </source>
</evidence>
<keyword evidence="3" id="KW-0805">Transcription regulation</keyword>
<dbReference type="InterPro" id="IPR007219">
    <property type="entry name" value="XnlR_reg_dom"/>
</dbReference>
<organism evidence="9 10">
    <name type="scientific">Diaporthe vaccinii</name>
    <dbReference type="NCBI Taxonomy" id="105482"/>
    <lineage>
        <taxon>Eukaryota</taxon>
        <taxon>Fungi</taxon>
        <taxon>Dikarya</taxon>
        <taxon>Ascomycota</taxon>
        <taxon>Pezizomycotina</taxon>
        <taxon>Sordariomycetes</taxon>
        <taxon>Sordariomycetidae</taxon>
        <taxon>Diaporthales</taxon>
        <taxon>Diaporthaceae</taxon>
        <taxon>Diaporthe</taxon>
        <taxon>Diaporthe eres species complex</taxon>
    </lineage>
</organism>
<dbReference type="InterPro" id="IPR001138">
    <property type="entry name" value="Zn2Cys6_DnaBD"/>
</dbReference>
<feature type="region of interest" description="Disordered" evidence="7">
    <location>
        <begin position="1"/>
        <end position="87"/>
    </location>
</feature>
<dbReference type="EMBL" id="JBAWTH010000024">
    <property type="protein sequence ID" value="KAL2286447.1"/>
    <property type="molecule type" value="Genomic_DNA"/>
</dbReference>
<comment type="caution">
    <text evidence="9">The sequence shown here is derived from an EMBL/GenBank/DDBJ whole genome shotgun (WGS) entry which is preliminary data.</text>
</comment>
<dbReference type="SUPFAM" id="SSF57701">
    <property type="entry name" value="Zn2/Cys6 DNA-binding domain"/>
    <property type="match status" value="1"/>
</dbReference>
<evidence type="ECO:0000313" key="9">
    <source>
        <dbReference type="EMBL" id="KAL2286447.1"/>
    </source>
</evidence>
<reference evidence="9 10" key="1">
    <citation type="submission" date="2024-03" db="EMBL/GenBank/DDBJ databases">
        <title>A high-quality draft genome sequence of Diaporthe vaccinii, a causative agent of upright dieback and viscid rot disease in cranberry plants.</title>
        <authorList>
            <person name="Sarrasin M."/>
            <person name="Lang B.F."/>
            <person name="Burger G."/>
        </authorList>
    </citation>
    <scope>NUCLEOTIDE SEQUENCE [LARGE SCALE GENOMIC DNA]</scope>
    <source>
        <strain evidence="9 10">IS7</strain>
    </source>
</reference>
<feature type="region of interest" description="Disordered" evidence="7">
    <location>
        <begin position="670"/>
        <end position="710"/>
    </location>
</feature>
<dbReference type="InterPro" id="IPR051089">
    <property type="entry name" value="prtT"/>
</dbReference>
<evidence type="ECO:0000256" key="6">
    <source>
        <dbReference type="ARBA" id="ARBA00023242"/>
    </source>
</evidence>
<feature type="region of interest" description="Disordered" evidence="7">
    <location>
        <begin position="198"/>
        <end position="225"/>
    </location>
</feature>
<dbReference type="Gene3D" id="4.10.240.10">
    <property type="entry name" value="Zn(2)-C6 fungal-type DNA-binding domain"/>
    <property type="match status" value="1"/>
</dbReference>
<keyword evidence="6" id="KW-0539">Nucleus</keyword>
<dbReference type="CDD" id="cd12148">
    <property type="entry name" value="fungal_TF_MHR"/>
    <property type="match status" value="1"/>
</dbReference>
<feature type="domain" description="Zn(2)-C6 fungal-type" evidence="8">
    <location>
        <begin position="96"/>
        <end position="129"/>
    </location>
</feature>
<evidence type="ECO:0000256" key="2">
    <source>
        <dbReference type="ARBA" id="ARBA00022723"/>
    </source>
</evidence>
<feature type="compositionally biased region" description="Basic and acidic residues" evidence="7">
    <location>
        <begin position="1"/>
        <end position="10"/>
    </location>
</feature>
<dbReference type="SMART" id="SM00906">
    <property type="entry name" value="Fungal_trans"/>
    <property type="match status" value="1"/>
</dbReference>
<dbReference type="PROSITE" id="PS00463">
    <property type="entry name" value="ZN2_CY6_FUNGAL_1"/>
    <property type="match status" value="1"/>
</dbReference>
<evidence type="ECO:0000256" key="3">
    <source>
        <dbReference type="ARBA" id="ARBA00023015"/>
    </source>
</evidence>
<evidence type="ECO:0000256" key="1">
    <source>
        <dbReference type="ARBA" id="ARBA00004123"/>
    </source>
</evidence>
<evidence type="ECO:0000256" key="5">
    <source>
        <dbReference type="ARBA" id="ARBA00023163"/>
    </source>
</evidence>
<evidence type="ECO:0000259" key="8">
    <source>
        <dbReference type="PROSITE" id="PS50048"/>
    </source>
</evidence>
<dbReference type="SMART" id="SM00066">
    <property type="entry name" value="GAL4"/>
    <property type="match status" value="1"/>
</dbReference>
<name>A0ABR4EVG6_9PEZI</name>
<evidence type="ECO:0000256" key="7">
    <source>
        <dbReference type="SAM" id="MobiDB-lite"/>
    </source>
</evidence>
<feature type="compositionally biased region" description="Polar residues" evidence="7">
    <location>
        <begin position="691"/>
        <end position="705"/>
    </location>
</feature>
<feature type="compositionally biased region" description="Basic and acidic residues" evidence="7">
    <location>
        <begin position="205"/>
        <end position="223"/>
    </location>
</feature>
<protein>
    <recommendedName>
        <fullName evidence="8">Zn(2)-C6 fungal-type domain-containing protein</fullName>
    </recommendedName>
</protein>
<keyword evidence="10" id="KW-1185">Reference proteome</keyword>
<dbReference type="PANTHER" id="PTHR31845">
    <property type="entry name" value="FINGER DOMAIN PROTEIN, PUTATIVE-RELATED"/>
    <property type="match status" value="1"/>
</dbReference>
<dbReference type="PANTHER" id="PTHR31845:SF17">
    <property type="entry name" value="ZN(II)2CYS6 TRANSCRIPTION FACTOR (EUROFUNG)"/>
    <property type="match status" value="1"/>
</dbReference>